<comment type="caution">
    <text evidence="1">The sequence shown here is derived from an EMBL/GenBank/DDBJ whole genome shotgun (WGS) entry which is preliminary data.</text>
</comment>
<accession>A0A923SAH7</accession>
<organism evidence="1 2">
    <name type="scientific">Dysosmobacter segnis</name>
    <dbReference type="NCBI Taxonomy" id="2763042"/>
    <lineage>
        <taxon>Bacteria</taxon>
        <taxon>Bacillati</taxon>
        <taxon>Bacillota</taxon>
        <taxon>Clostridia</taxon>
        <taxon>Eubacteriales</taxon>
        <taxon>Oscillospiraceae</taxon>
        <taxon>Dysosmobacter</taxon>
    </lineage>
</organism>
<dbReference type="EMBL" id="JACOQI010000005">
    <property type="protein sequence ID" value="MBC5770032.1"/>
    <property type="molecule type" value="Genomic_DNA"/>
</dbReference>
<proteinExistence type="predicted"/>
<keyword evidence="2" id="KW-1185">Reference proteome</keyword>
<dbReference type="AlphaFoldDB" id="A0A923SAH7"/>
<gene>
    <name evidence="1" type="ORF">H8Z83_06785</name>
</gene>
<name>A0A923SAH7_9FIRM</name>
<evidence type="ECO:0000313" key="2">
    <source>
        <dbReference type="Proteomes" id="UP000620327"/>
    </source>
</evidence>
<sequence length="111" mass="12233">MKVERESFVRFAVAVALACYDLPADRATTSDEAARLVKWVIDMALGPAASGVLVEPMRNYPPSGKMPLIISVAGVQQHLFWFYPQQPFEEMCETLSAMLKDIPVTCDSVPA</sequence>
<dbReference type="RefSeq" id="WP_187014347.1">
    <property type="nucleotide sequence ID" value="NZ_JACOQI010000005.1"/>
</dbReference>
<evidence type="ECO:0000313" key="1">
    <source>
        <dbReference type="EMBL" id="MBC5770032.1"/>
    </source>
</evidence>
<dbReference type="Proteomes" id="UP000620327">
    <property type="component" value="Unassembled WGS sequence"/>
</dbReference>
<protein>
    <submittedName>
        <fullName evidence="1">Uncharacterized protein</fullName>
    </submittedName>
</protein>
<reference evidence="1" key="1">
    <citation type="submission" date="2020-08" db="EMBL/GenBank/DDBJ databases">
        <title>Genome public.</title>
        <authorList>
            <person name="Liu C."/>
            <person name="Sun Q."/>
        </authorList>
    </citation>
    <scope>NUCLEOTIDE SEQUENCE</scope>
    <source>
        <strain evidence="1">BX15</strain>
    </source>
</reference>